<dbReference type="AlphaFoldDB" id="A0A5B7HH88"/>
<gene>
    <name evidence="2" type="ORF">E2C01_064834</name>
</gene>
<organism evidence="2 3">
    <name type="scientific">Portunus trituberculatus</name>
    <name type="common">Swimming crab</name>
    <name type="synonym">Neptunus trituberculatus</name>
    <dbReference type="NCBI Taxonomy" id="210409"/>
    <lineage>
        <taxon>Eukaryota</taxon>
        <taxon>Metazoa</taxon>
        <taxon>Ecdysozoa</taxon>
        <taxon>Arthropoda</taxon>
        <taxon>Crustacea</taxon>
        <taxon>Multicrustacea</taxon>
        <taxon>Malacostraca</taxon>
        <taxon>Eumalacostraca</taxon>
        <taxon>Eucarida</taxon>
        <taxon>Decapoda</taxon>
        <taxon>Pleocyemata</taxon>
        <taxon>Brachyura</taxon>
        <taxon>Eubrachyura</taxon>
        <taxon>Portunoidea</taxon>
        <taxon>Portunidae</taxon>
        <taxon>Portuninae</taxon>
        <taxon>Portunus</taxon>
    </lineage>
</organism>
<dbReference type="EMBL" id="VSRR010031374">
    <property type="protein sequence ID" value="MPC70582.1"/>
    <property type="molecule type" value="Genomic_DNA"/>
</dbReference>
<evidence type="ECO:0000256" key="1">
    <source>
        <dbReference type="SAM" id="MobiDB-lite"/>
    </source>
</evidence>
<evidence type="ECO:0000313" key="3">
    <source>
        <dbReference type="Proteomes" id="UP000324222"/>
    </source>
</evidence>
<protein>
    <submittedName>
        <fullName evidence="2">Uncharacterized protein</fullName>
    </submittedName>
</protein>
<name>A0A5B7HH88_PORTR</name>
<keyword evidence="3" id="KW-1185">Reference proteome</keyword>
<sequence>MYCQNRQKFQPHHGAPMNVGDQDKINDPTVWLTRRLMDINIRMVLAVSTFPTPSTQNNCSEEKEQGGVYHFLLDIFFHHLQSSKLAHDYSRLHYVR</sequence>
<proteinExistence type="predicted"/>
<reference evidence="2 3" key="1">
    <citation type="submission" date="2019-05" db="EMBL/GenBank/DDBJ databases">
        <title>Another draft genome of Portunus trituberculatus and its Hox gene families provides insights of decapod evolution.</title>
        <authorList>
            <person name="Jeong J.-H."/>
            <person name="Song I."/>
            <person name="Kim S."/>
            <person name="Choi T."/>
            <person name="Kim D."/>
            <person name="Ryu S."/>
            <person name="Kim W."/>
        </authorList>
    </citation>
    <scope>NUCLEOTIDE SEQUENCE [LARGE SCALE GENOMIC DNA]</scope>
    <source>
        <tissue evidence="2">Muscle</tissue>
    </source>
</reference>
<evidence type="ECO:0000313" key="2">
    <source>
        <dbReference type="EMBL" id="MPC70582.1"/>
    </source>
</evidence>
<dbReference type="Proteomes" id="UP000324222">
    <property type="component" value="Unassembled WGS sequence"/>
</dbReference>
<accession>A0A5B7HH88</accession>
<comment type="caution">
    <text evidence="2">The sequence shown here is derived from an EMBL/GenBank/DDBJ whole genome shotgun (WGS) entry which is preliminary data.</text>
</comment>
<dbReference type="OrthoDB" id="6354515at2759"/>
<feature type="region of interest" description="Disordered" evidence="1">
    <location>
        <begin position="1"/>
        <end position="20"/>
    </location>
</feature>